<keyword evidence="8" id="KW-1185">Reference proteome</keyword>
<proteinExistence type="predicted"/>
<feature type="transmembrane region" description="Helical" evidence="5">
    <location>
        <begin position="107"/>
        <end position="128"/>
    </location>
</feature>
<evidence type="ECO:0000256" key="3">
    <source>
        <dbReference type="ARBA" id="ARBA00022989"/>
    </source>
</evidence>
<keyword evidence="3 5" id="KW-1133">Transmembrane helix</keyword>
<organism evidence="7 8">
    <name type="scientific">Mytilus coruscus</name>
    <name type="common">Sea mussel</name>
    <dbReference type="NCBI Taxonomy" id="42192"/>
    <lineage>
        <taxon>Eukaryota</taxon>
        <taxon>Metazoa</taxon>
        <taxon>Spiralia</taxon>
        <taxon>Lophotrochozoa</taxon>
        <taxon>Mollusca</taxon>
        <taxon>Bivalvia</taxon>
        <taxon>Autobranchia</taxon>
        <taxon>Pteriomorphia</taxon>
        <taxon>Mytilida</taxon>
        <taxon>Mytiloidea</taxon>
        <taxon>Mytilidae</taxon>
        <taxon>Mytilinae</taxon>
        <taxon>Mytilus</taxon>
    </lineage>
</organism>
<accession>A0A6J8EM22</accession>
<evidence type="ECO:0000313" key="8">
    <source>
        <dbReference type="Proteomes" id="UP000507470"/>
    </source>
</evidence>
<feature type="transmembrane region" description="Helical" evidence="5">
    <location>
        <begin position="22"/>
        <end position="46"/>
    </location>
</feature>
<reference evidence="7 8" key="1">
    <citation type="submission" date="2020-06" db="EMBL/GenBank/DDBJ databases">
        <authorList>
            <person name="Li R."/>
            <person name="Bekaert M."/>
        </authorList>
    </citation>
    <scope>NUCLEOTIDE SEQUENCE [LARGE SCALE GENOMIC DNA]</scope>
    <source>
        <strain evidence="8">wild</strain>
    </source>
</reference>
<gene>
    <name evidence="7" type="ORF">MCOR_53753</name>
</gene>
<dbReference type="Proteomes" id="UP000507470">
    <property type="component" value="Unassembled WGS sequence"/>
</dbReference>
<evidence type="ECO:0000256" key="5">
    <source>
        <dbReference type="SAM" id="Phobius"/>
    </source>
</evidence>
<evidence type="ECO:0000256" key="4">
    <source>
        <dbReference type="ARBA" id="ARBA00023136"/>
    </source>
</evidence>
<dbReference type="GO" id="GO:0016020">
    <property type="term" value="C:membrane"/>
    <property type="evidence" value="ECO:0007669"/>
    <property type="project" value="UniProtKB-SubCell"/>
</dbReference>
<evidence type="ECO:0000259" key="6">
    <source>
        <dbReference type="PROSITE" id="PS50262"/>
    </source>
</evidence>
<dbReference type="SUPFAM" id="SSF81321">
    <property type="entry name" value="Family A G protein-coupled receptor-like"/>
    <property type="match status" value="1"/>
</dbReference>
<feature type="domain" description="G-protein coupled receptors family 1 profile" evidence="6">
    <location>
        <begin position="1"/>
        <end position="126"/>
    </location>
</feature>
<feature type="transmembrane region" description="Helical" evidence="5">
    <location>
        <begin position="67"/>
        <end position="87"/>
    </location>
</feature>
<comment type="subcellular location">
    <subcellularLocation>
        <location evidence="1">Membrane</location>
    </subcellularLocation>
</comment>
<dbReference type="AlphaFoldDB" id="A0A6J8EM22"/>
<sequence length="159" mass="18184">MPFNIATAFNKNVILDETECKLYGFAITWVGFMFISFMVAMVVQSYKIIFAASSPEVKSDKKDFFKMLIRCILLCGIAAGTFIVAWTPYVICVIMDLFGVDYHSNNVYLISSMMAKVSFTLIPVLLLMQHRKFKRELEIVAADMIDKIERMTIHLQSIL</sequence>
<dbReference type="EMBL" id="CACVKT020009373">
    <property type="protein sequence ID" value="CAC5421659.1"/>
    <property type="molecule type" value="Genomic_DNA"/>
</dbReference>
<protein>
    <submittedName>
        <fullName evidence="7">OPN4</fullName>
    </submittedName>
</protein>
<evidence type="ECO:0000256" key="1">
    <source>
        <dbReference type="ARBA" id="ARBA00004370"/>
    </source>
</evidence>
<dbReference type="InterPro" id="IPR017452">
    <property type="entry name" value="GPCR_Rhodpsn_7TM"/>
</dbReference>
<evidence type="ECO:0000256" key="2">
    <source>
        <dbReference type="ARBA" id="ARBA00022692"/>
    </source>
</evidence>
<dbReference type="Gene3D" id="1.20.1070.10">
    <property type="entry name" value="Rhodopsin 7-helix transmembrane proteins"/>
    <property type="match status" value="1"/>
</dbReference>
<dbReference type="PROSITE" id="PS50262">
    <property type="entry name" value="G_PROTEIN_RECEP_F1_2"/>
    <property type="match status" value="1"/>
</dbReference>
<evidence type="ECO:0000313" key="7">
    <source>
        <dbReference type="EMBL" id="CAC5421659.1"/>
    </source>
</evidence>
<keyword evidence="4 5" id="KW-0472">Membrane</keyword>
<keyword evidence="2 5" id="KW-0812">Transmembrane</keyword>
<name>A0A6J8EM22_MYTCO</name>